<comment type="similarity">
    <text evidence="2">Belongs to the PP2C family.</text>
</comment>
<dbReference type="Pfam" id="PF00481">
    <property type="entry name" value="PP2C"/>
    <property type="match status" value="1"/>
</dbReference>
<dbReference type="InterPro" id="IPR015655">
    <property type="entry name" value="PP2C"/>
</dbReference>
<name>A0A8S1K2D0_PARPR</name>
<dbReference type="GO" id="GO:0043169">
    <property type="term" value="F:cation binding"/>
    <property type="evidence" value="ECO:0007669"/>
    <property type="project" value="InterPro"/>
</dbReference>
<reference evidence="4" key="1">
    <citation type="submission" date="2021-01" db="EMBL/GenBank/DDBJ databases">
        <authorList>
            <consortium name="Genoscope - CEA"/>
            <person name="William W."/>
        </authorList>
    </citation>
    <scope>NUCLEOTIDE SEQUENCE</scope>
</reference>
<dbReference type="PROSITE" id="PS51746">
    <property type="entry name" value="PPM_2"/>
    <property type="match status" value="1"/>
</dbReference>
<keyword evidence="5" id="KW-1185">Reference proteome</keyword>
<organism evidence="4 5">
    <name type="scientific">Paramecium primaurelia</name>
    <dbReference type="NCBI Taxonomy" id="5886"/>
    <lineage>
        <taxon>Eukaryota</taxon>
        <taxon>Sar</taxon>
        <taxon>Alveolata</taxon>
        <taxon>Ciliophora</taxon>
        <taxon>Intramacronucleata</taxon>
        <taxon>Oligohymenophorea</taxon>
        <taxon>Peniculida</taxon>
        <taxon>Parameciidae</taxon>
        <taxon>Paramecium</taxon>
    </lineage>
</organism>
<keyword evidence="2" id="KW-0378">Hydrolase</keyword>
<evidence type="ECO:0000259" key="3">
    <source>
        <dbReference type="PROSITE" id="PS51746"/>
    </source>
</evidence>
<accession>A0A8S1K2D0</accession>
<gene>
    <name evidence="4" type="ORF">PPRIM_AZ9-3.1.T0130187</name>
</gene>
<dbReference type="FunFam" id="3.60.40.10:FF:000051">
    <property type="entry name" value="Protein phosphatase 2C-like protein"/>
    <property type="match status" value="1"/>
</dbReference>
<feature type="domain" description="PPM-type phosphatase" evidence="3">
    <location>
        <begin position="65"/>
        <end position="351"/>
    </location>
</feature>
<proteinExistence type="inferred from homology"/>
<comment type="subcellular location">
    <subcellularLocation>
        <location evidence="1">Membrane</location>
        <topology evidence="1">Peripheral membrane protein</topology>
    </subcellularLocation>
</comment>
<dbReference type="SMART" id="SM00332">
    <property type="entry name" value="PP2Cc"/>
    <property type="match status" value="1"/>
</dbReference>
<dbReference type="InterPro" id="IPR000222">
    <property type="entry name" value="PP2C_BS"/>
</dbReference>
<dbReference type="EMBL" id="CAJJDM010000010">
    <property type="protein sequence ID" value="CAD8049017.1"/>
    <property type="molecule type" value="Genomic_DNA"/>
</dbReference>
<dbReference type="GO" id="GO:0004722">
    <property type="term" value="F:protein serine/threonine phosphatase activity"/>
    <property type="evidence" value="ECO:0007669"/>
    <property type="project" value="InterPro"/>
</dbReference>
<dbReference type="PANTHER" id="PTHR47992">
    <property type="entry name" value="PROTEIN PHOSPHATASE"/>
    <property type="match status" value="1"/>
</dbReference>
<dbReference type="InterPro" id="IPR001932">
    <property type="entry name" value="PPM-type_phosphatase-like_dom"/>
</dbReference>
<comment type="caution">
    <text evidence="4">The sequence shown here is derived from an EMBL/GenBank/DDBJ whole genome shotgun (WGS) entry which is preliminary data.</text>
</comment>
<protein>
    <recommendedName>
        <fullName evidence="3">PPM-type phosphatase domain-containing protein</fullName>
    </recommendedName>
</protein>
<dbReference type="GO" id="GO:0016020">
    <property type="term" value="C:membrane"/>
    <property type="evidence" value="ECO:0007669"/>
    <property type="project" value="UniProtKB-SubCell"/>
</dbReference>
<sequence>MNQKLDILKQFKIPRSISTTNQKATLKKLNNQSMQTIVDKLPPIHPQPLQRIQTEQQDEQQCVKYVTAKTLAGQTNRKRLKINQDSLIVKKYLCNQIDWHLFGVFDGHGQNGHFVSRLISQQIPKILENKLLENRTSNANDIKQILINTYQQIENDLVDNSNIACNFSGSTAIITYLMGQKIYCANVGDSRAVFFYRSGDSWFNRALSFDHKPNKSIELKRILSQGGRVEQSFFDGKRQGAYRVWLPHDDVPGLAMSRSIGDLVAKQVGVIAEPEILRYKIPNNGFILIGSDGLWDKMDYESIQKILHNYYPPLNQIDVESAIQRILGETYTKWDQLDAARDDITIILIYVEI</sequence>
<keyword evidence="2" id="KW-0904">Protein phosphatase</keyword>
<dbReference type="OMA" id="CNQIDWH"/>
<evidence type="ECO:0000256" key="1">
    <source>
        <dbReference type="ARBA" id="ARBA00004170"/>
    </source>
</evidence>
<evidence type="ECO:0000313" key="5">
    <source>
        <dbReference type="Proteomes" id="UP000688137"/>
    </source>
</evidence>
<dbReference type="AlphaFoldDB" id="A0A8S1K2D0"/>
<dbReference type="Proteomes" id="UP000688137">
    <property type="component" value="Unassembled WGS sequence"/>
</dbReference>
<dbReference type="PROSITE" id="PS01032">
    <property type="entry name" value="PPM_1"/>
    <property type="match status" value="1"/>
</dbReference>
<evidence type="ECO:0000256" key="2">
    <source>
        <dbReference type="RuleBase" id="RU003465"/>
    </source>
</evidence>
<dbReference type="CDD" id="cd00143">
    <property type="entry name" value="PP2Cc"/>
    <property type="match status" value="1"/>
</dbReference>
<evidence type="ECO:0000313" key="4">
    <source>
        <dbReference type="EMBL" id="CAD8049017.1"/>
    </source>
</evidence>